<evidence type="ECO:0000313" key="2">
    <source>
        <dbReference type="EMBL" id="OQR98232.1"/>
    </source>
</evidence>
<name>A0A1V9ZJS0_9STRA</name>
<dbReference type="Pfam" id="PF04991">
    <property type="entry name" value="LicD"/>
    <property type="match status" value="1"/>
</dbReference>
<dbReference type="STRING" id="74557.A0A1V9ZJS0"/>
<reference evidence="2 3" key="1">
    <citation type="journal article" date="2014" name="Genome Biol. Evol.">
        <title>The secreted proteins of Achlya hypogyna and Thraustotheca clavata identify the ancestral oomycete secretome and reveal gene acquisitions by horizontal gene transfer.</title>
        <authorList>
            <person name="Misner I."/>
            <person name="Blouin N."/>
            <person name="Leonard G."/>
            <person name="Richards T.A."/>
            <person name="Lane C.E."/>
        </authorList>
    </citation>
    <scope>NUCLEOTIDE SEQUENCE [LARGE SCALE GENOMIC DNA]</scope>
    <source>
        <strain evidence="2 3">ATCC 34112</strain>
    </source>
</reference>
<evidence type="ECO:0000259" key="1">
    <source>
        <dbReference type="Pfam" id="PF04991"/>
    </source>
</evidence>
<dbReference type="PANTHER" id="PTHR43404:SF1">
    <property type="entry name" value="MNN4P"/>
    <property type="match status" value="1"/>
</dbReference>
<organism evidence="2 3">
    <name type="scientific">Thraustotheca clavata</name>
    <dbReference type="NCBI Taxonomy" id="74557"/>
    <lineage>
        <taxon>Eukaryota</taxon>
        <taxon>Sar</taxon>
        <taxon>Stramenopiles</taxon>
        <taxon>Oomycota</taxon>
        <taxon>Saprolegniomycetes</taxon>
        <taxon>Saprolegniales</taxon>
        <taxon>Achlyaceae</taxon>
        <taxon>Thraustotheca</taxon>
    </lineage>
</organism>
<feature type="domain" description="LicD/FKTN/FKRP nucleotidyltransferase" evidence="1">
    <location>
        <begin position="89"/>
        <end position="289"/>
    </location>
</feature>
<dbReference type="PANTHER" id="PTHR43404">
    <property type="entry name" value="LIPOPOLYSACCHARIDE CHOLINEPHOSPHOTRANSFERASE LICD"/>
    <property type="match status" value="1"/>
</dbReference>
<dbReference type="AlphaFoldDB" id="A0A1V9ZJS0"/>
<comment type="caution">
    <text evidence="2">The sequence shown here is derived from an EMBL/GenBank/DDBJ whole genome shotgun (WGS) entry which is preliminary data.</text>
</comment>
<keyword evidence="3" id="KW-1185">Reference proteome</keyword>
<accession>A0A1V9ZJS0</accession>
<dbReference type="InterPro" id="IPR052942">
    <property type="entry name" value="LPS_cholinephosphotransferase"/>
</dbReference>
<dbReference type="OrthoDB" id="444255at2759"/>
<dbReference type="GO" id="GO:0009100">
    <property type="term" value="P:glycoprotein metabolic process"/>
    <property type="evidence" value="ECO:0007669"/>
    <property type="project" value="UniProtKB-ARBA"/>
</dbReference>
<proteinExistence type="predicted"/>
<evidence type="ECO:0000313" key="3">
    <source>
        <dbReference type="Proteomes" id="UP000243217"/>
    </source>
</evidence>
<protein>
    <recommendedName>
        <fullName evidence="1">LicD/FKTN/FKRP nucleotidyltransferase domain-containing protein</fullName>
    </recommendedName>
</protein>
<gene>
    <name evidence="2" type="ORF">THRCLA_06774</name>
</gene>
<dbReference type="Proteomes" id="UP000243217">
    <property type="component" value="Unassembled WGS sequence"/>
</dbReference>
<sequence length="299" mass="34740">MLLGTIVIVQFTNQPQIKHWTSSLHSIEPWTDDKGGIHLTDPLGQKECVVLWTGHLQAEFINTSHCYSVQERQTYIRTMVYTFVDLMDANGIEFWVDSGTLLGVYRDKGLIPFDTDADIGITRAALDKLRHLNLTIPTDYELFVNDSPYYRNGPYSYLPARFVHRVTGLYIDMFEFLPSKRMLPTKTLEVVELEIEPNKQAYHKSNNTSVQIQALKKSIVKMEITTVENVETDMFGPVPSLCWWECHQCVDREFIVPKDWIFPLQRCTFDEKQVWCPAKGKEYLTILYGEDFMTPRETH</sequence>
<dbReference type="EMBL" id="JNBS01001866">
    <property type="protein sequence ID" value="OQR98232.1"/>
    <property type="molecule type" value="Genomic_DNA"/>
</dbReference>
<dbReference type="InterPro" id="IPR007074">
    <property type="entry name" value="LicD/FKTN/FKRP_NTP_transf"/>
</dbReference>